<protein>
    <recommendedName>
        <fullName evidence="1">Phosphodiester glycosidase domain-containing protein</fullName>
    </recommendedName>
</protein>
<organism evidence="2 3">
    <name type="scientific">Burkholderia thailandensis</name>
    <dbReference type="NCBI Taxonomy" id="57975"/>
    <lineage>
        <taxon>Bacteria</taxon>
        <taxon>Pseudomonadati</taxon>
        <taxon>Pseudomonadota</taxon>
        <taxon>Betaproteobacteria</taxon>
        <taxon>Burkholderiales</taxon>
        <taxon>Burkholderiaceae</taxon>
        <taxon>Burkholderia</taxon>
        <taxon>pseudomallei group</taxon>
    </lineage>
</organism>
<name>A0AAW9CUD2_BURTH</name>
<dbReference type="InterPro" id="IPR018711">
    <property type="entry name" value="NAGPA"/>
</dbReference>
<dbReference type="EMBL" id="QXCT01000001">
    <property type="protein sequence ID" value="MDW9253521.1"/>
    <property type="molecule type" value="Genomic_DNA"/>
</dbReference>
<gene>
    <name evidence="2" type="ORF">C7S16_5428</name>
</gene>
<evidence type="ECO:0000259" key="1">
    <source>
        <dbReference type="Pfam" id="PF09992"/>
    </source>
</evidence>
<evidence type="ECO:0000313" key="3">
    <source>
        <dbReference type="Proteomes" id="UP001272137"/>
    </source>
</evidence>
<accession>A0AAW9CUD2</accession>
<reference evidence="2" key="1">
    <citation type="submission" date="2018-08" db="EMBL/GenBank/DDBJ databases">
        <title>Identification of Burkholderia cepacia strains that express a Burkholderia pseudomallei-like capsular polysaccharide.</title>
        <authorList>
            <person name="Burtnick M.N."/>
            <person name="Vongsouvath M."/>
            <person name="Newton P."/>
            <person name="Wuthiekanun V."/>
            <person name="Limmathurotsakul D."/>
            <person name="Brett P.J."/>
            <person name="Chantratita N."/>
            <person name="Dance D.A."/>
        </authorList>
    </citation>
    <scope>NUCLEOTIDE SEQUENCE</scope>
    <source>
        <strain evidence="2">SBXCC001</strain>
    </source>
</reference>
<feature type="domain" description="Phosphodiester glycosidase" evidence="1">
    <location>
        <begin position="116"/>
        <end position="189"/>
    </location>
</feature>
<dbReference type="AlphaFoldDB" id="A0AAW9CUD2"/>
<comment type="caution">
    <text evidence="2">The sequence shown here is derived from an EMBL/GenBank/DDBJ whole genome shotgun (WGS) entry which is preliminary data.</text>
</comment>
<proteinExistence type="predicted"/>
<dbReference type="Pfam" id="PF09992">
    <property type="entry name" value="NAGPA"/>
    <property type="match status" value="1"/>
</dbReference>
<sequence length="194" mass="18992">MARLPSAIALVLACCCGDGPMPAARRRAMPETEMPLGPQGLGQSVSTQPVATGAADYQIERGAPGAGDIRTVNIGFYATRAATQADAANLAPSAAQEGFAPTVGVDAGESGAANGNRYSGPHVARNGRTAVGVAADGSVLLVGIDGRQPVPGVGASVPETAAGMAWLGAASAVTLDGSGSSNLVIGGKTVRPSV</sequence>
<evidence type="ECO:0000313" key="2">
    <source>
        <dbReference type="EMBL" id="MDW9253521.1"/>
    </source>
</evidence>
<dbReference type="Proteomes" id="UP001272137">
    <property type="component" value="Unassembled WGS sequence"/>
</dbReference>